<evidence type="ECO:0000256" key="10">
    <source>
        <dbReference type="ARBA" id="ARBA00023065"/>
    </source>
</evidence>
<keyword evidence="10" id="KW-0406">Ion transport</keyword>
<evidence type="ECO:0000256" key="9">
    <source>
        <dbReference type="ARBA" id="ARBA00022989"/>
    </source>
</evidence>
<dbReference type="RefSeq" id="WP_144303910.1">
    <property type="nucleotide sequence ID" value="NZ_QMIE01000014.1"/>
</dbReference>
<evidence type="ECO:0000256" key="12">
    <source>
        <dbReference type="PIRSR" id="PIRSR006247-1"/>
    </source>
</evidence>
<dbReference type="PANTHER" id="PTHR32024:SF2">
    <property type="entry name" value="TRK SYSTEM POTASSIUM UPTAKE PROTEIN TRKG-RELATED"/>
    <property type="match status" value="1"/>
</dbReference>
<evidence type="ECO:0000256" key="1">
    <source>
        <dbReference type="ARBA" id="ARBA00004429"/>
    </source>
</evidence>
<feature type="transmembrane region" description="Helical" evidence="13">
    <location>
        <begin position="70"/>
        <end position="91"/>
    </location>
</feature>
<dbReference type="Proteomes" id="UP000448292">
    <property type="component" value="Unassembled WGS sequence"/>
</dbReference>
<proteinExistence type="inferred from homology"/>
<feature type="binding site" evidence="12">
    <location>
        <position position="111"/>
    </location>
    <ligand>
        <name>K(+)</name>
        <dbReference type="ChEBI" id="CHEBI:29103"/>
    </ligand>
</feature>
<dbReference type="NCBIfam" id="TIGR00933">
    <property type="entry name" value="2a38"/>
    <property type="match status" value="1"/>
</dbReference>
<feature type="binding site" evidence="12">
    <location>
        <position position="432"/>
    </location>
    <ligand>
        <name>K(+)</name>
        <dbReference type="ChEBI" id="CHEBI:29103"/>
    </ligand>
</feature>
<feature type="transmembrane region" description="Helical" evidence="13">
    <location>
        <begin position="135"/>
        <end position="160"/>
    </location>
</feature>
<feature type="transmembrane region" description="Helical" evidence="13">
    <location>
        <begin position="7"/>
        <end position="30"/>
    </location>
</feature>
<feature type="binding site" evidence="12">
    <location>
        <position position="431"/>
    </location>
    <ligand>
        <name>K(+)</name>
        <dbReference type="ChEBI" id="CHEBI:29103"/>
    </ligand>
</feature>
<protein>
    <submittedName>
        <fullName evidence="14">TrkH family potassium uptake protein</fullName>
    </submittedName>
</protein>
<feature type="transmembrane region" description="Helical" evidence="13">
    <location>
        <begin position="380"/>
        <end position="403"/>
    </location>
</feature>
<evidence type="ECO:0000256" key="4">
    <source>
        <dbReference type="ARBA" id="ARBA00022475"/>
    </source>
</evidence>
<comment type="similarity">
    <text evidence="2">Belongs to the TrkH potassium transport family.</text>
</comment>
<feature type="binding site" evidence="12">
    <location>
        <position position="314"/>
    </location>
    <ligand>
        <name>K(+)</name>
        <dbReference type="ChEBI" id="CHEBI:29103"/>
    </ligand>
</feature>
<evidence type="ECO:0000256" key="11">
    <source>
        <dbReference type="ARBA" id="ARBA00023136"/>
    </source>
</evidence>
<keyword evidence="11 13" id="KW-0472">Membrane</keyword>
<keyword evidence="3" id="KW-0813">Transport</keyword>
<dbReference type="EMBL" id="QMIE01000014">
    <property type="protein sequence ID" value="TVM15869.1"/>
    <property type="molecule type" value="Genomic_DNA"/>
</dbReference>
<feature type="binding site" evidence="12">
    <location>
        <position position="315"/>
    </location>
    <ligand>
        <name>K(+)</name>
        <dbReference type="ChEBI" id="CHEBI:29103"/>
    </ligand>
</feature>
<evidence type="ECO:0000313" key="15">
    <source>
        <dbReference type="Proteomes" id="UP000448292"/>
    </source>
</evidence>
<evidence type="ECO:0000256" key="2">
    <source>
        <dbReference type="ARBA" id="ARBA00009137"/>
    </source>
</evidence>
<evidence type="ECO:0000256" key="8">
    <source>
        <dbReference type="ARBA" id="ARBA00022958"/>
    </source>
</evidence>
<feature type="transmembrane region" description="Helical" evidence="13">
    <location>
        <begin position="226"/>
        <end position="253"/>
    </location>
</feature>
<dbReference type="PIRSF" id="PIRSF006247">
    <property type="entry name" value="TrkH"/>
    <property type="match status" value="1"/>
</dbReference>
<comment type="caution">
    <text evidence="14">The sequence shown here is derived from an EMBL/GenBank/DDBJ whole genome shotgun (WGS) entry which is preliminary data.</text>
</comment>
<evidence type="ECO:0000256" key="3">
    <source>
        <dbReference type="ARBA" id="ARBA00022448"/>
    </source>
</evidence>
<evidence type="ECO:0000256" key="5">
    <source>
        <dbReference type="ARBA" id="ARBA00022519"/>
    </source>
</evidence>
<keyword evidence="6" id="KW-0633">Potassium transport</keyword>
<evidence type="ECO:0000256" key="13">
    <source>
        <dbReference type="SAM" id="Phobius"/>
    </source>
</evidence>
<keyword evidence="4" id="KW-1003">Cell membrane</keyword>
<evidence type="ECO:0000313" key="14">
    <source>
        <dbReference type="EMBL" id="TVM15869.1"/>
    </source>
</evidence>
<name>A0A7M3MC63_9BACT</name>
<feature type="transmembrane region" description="Helical" evidence="13">
    <location>
        <begin position="36"/>
        <end position="58"/>
    </location>
</feature>
<reference evidence="14 15" key="1">
    <citation type="submission" date="2018-06" db="EMBL/GenBank/DDBJ databases">
        <title>Complete genome of Desulfovibrio indonesiensis P37SLT.</title>
        <authorList>
            <person name="Crispim J.S."/>
            <person name="Vidigal P.M.P."/>
            <person name="Silva L.C.F."/>
            <person name="Laguardia C.N."/>
            <person name="Araujo L.C."/>
            <person name="Dias R.S."/>
            <person name="Sousa M.P."/>
            <person name="Paula S.O."/>
            <person name="Silva C."/>
        </authorList>
    </citation>
    <scope>NUCLEOTIDE SEQUENCE [LARGE SCALE GENOMIC DNA]</scope>
    <source>
        <strain evidence="14 15">P37SLT</strain>
    </source>
</reference>
<evidence type="ECO:0000256" key="6">
    <source>
        <dbReference type="ARBA" id="ARBA00022538"/>
    </source>
</evidence>
<keyword evidence="7 13" id="KW-0812">Transmembrane</keyword>
<feature type="binding site" evidence="12">
    <location>
        <position position="219"/>
    </location>
    <ligand>
        <name>K(+)</name>
        <dbReference type="ChEBI" id="CHEBI:29103"/>
    </ligand>
</feature>
<feature type="transmembrane region" description="Helical" evidence="13">
    <location>
        <begin position="273"/>
        <end position="292"/>
    </location>
</feature>
<dbReference type="InterPro" id="IPR003445">
    <property type="entry name" value="Cat_transpt"/>
</dbReference>
<dbReference type="Pfam" id="PF02386">
    <property type="entry name" value="TrkH"/>
    <property type="match status" value="1"/>
</dbReference>
<feature type="binding site" evidence="12">
    <location>
        <position position="110"/>
    </location>
    <ligand>
        <name>K(+)</name>
        <dbReference type="ChEBI" id="CHEBI:29103"/>
    </ligand>
</feature>
<comment type="subcellular location">
    <subcellularLocation>
        <location evidence="1">Cell inner membrane</location>
        <topology evidence="1">Multi-pass membrane protein</topology>
    </subcellularLocation>
</comment>
<keyword evidence="9 13" id="KW-1133">Transmembrane helix</keyword>
<dbReference type="PANTHER" id="PTHR32024">
    <property type="entry name" value="TRK SYSTEM POTASSIUM UPTAKE PROTEIN TRKG-RELATED"/>
    <property type="match status" value="1"/>
</dbReference>
<feature type="transmembrane region" description="Helical" evidence="13">
    <location>
        <begin position="331"/>
        <end position="359"/>
    </location>
</feature>
<keyword evidence="12" id="KW-0479">Metal-binding</keyword>
<keyword evidence="5" id="KW-0997">Cell inner membrane</keyword>
<dbReference type="InterPro" id="IPR004772">
    <property type="entry name" value="TrkH"/>
</dbReference>
<keyword evidence="8 12" id="KW-0630">Potassium</keyword>
<evidence type="ECO:0000256" key="7">
    <source>
        <dbReference type="ARBA" id="ARBA00022692"/>
    </source>
</evidence>
<gene>
    <name evidence="14" type="ORF">DPQ33_14285</name>
</gene>
<dbReference type="GO" id="GO:0005886">
    <property type="term" value="C:plasma membrane"/>
    <property type="evidence" value="ECO:0007669"/>
    <property type="project" value="UniProtKB-SubCell"/>
</dbReference>
<sequence length="481" mass="52458">MRIHYILYVVGALVCCVGLSMLFPLAFGVYYGDDSVLPLVISIGVALLLGLLAVLRLRSEQTPTLSHREGMAIVAMGWMGAGLFGALPFLISGYMSPTDAVFESVSGFTTTGASILTDIESLPEGLLMWRSMTQWLGGMGIIVLSLAILPFLGVGGMQLYKAEVPGPAPDKLKPRIKDTAMLLWKVYLVLSVAEVVFLLLGGMSLFDAISHTFTTLSSGGFSTRNASIAAFDSVYIDAVITLFMFMAGMNFVLHFRLMRGDVTSLVRDSEFRFYAGIILLFTIITTLCIWDYNYDSVWQSLRLAAFQVVSICTTTGYATADYELWLPLPQALLFFLMFLGGSAGSTAGGMKCMRILLLLKQGYHELLRLVHPRAVKRVKLGGRLVAPDVLSGVVGFFILYLLLYVLSSFIMTALGLDILTAFASVAACIGNVGPGLGSVGPAENYAHIPTLGKWVLVFNMLLGRLEIYTVIILFVPEFWRK</sequence>
<dbReference type="GO" id="GO:0015379">
    <property type="term" value="F:potassium:chloride symporter activity"/>
    <property type="evidence" value="ECO:0007669"/>
    <property type="project" value="InterPro"/>
</dbReference>
<feature type="transmembrane region" description="Helical" evidence="13">
    <location>
        <begin position="454"/>
        <end position="475"/>
    </location>
</feature>
<organism evidence="14 15">
    <name type="scientific">Oceanidesulfovibrio indonesiensis</name>
    <dbReference type="NCBI Taxonomy" id="54767"/>
    <lineage>
        <taxon>Bacteria</taxon>
        <taxon>Pseudomonadati</taxon>
        <taxon>Thermodesulfobacteriota</taxon>
        <taxon>Desulfovibrionia</taxon>
        <taxon>Desulfovibrionales</taxon>
        <taxon>Desulfovibrionaceae</taxon>
        <taxon>Oceanidesulfovibrio</taxon>
    </lineage>
</organism>
<accession>A0A7M3MC63</accession>
<dbReference type="OrthoDB" id="9810952at2"/>
<dbReference type="AlphaFoldDB" id="A0A7M3MC63"/>
<keyword evidence="15" id="KW-1185">Reference proteome</keyword>
<dbReference type="GO" id="GO:0046872">
    <property type="term" value="F:metal ion binding"/>
    <property type="evidence" value="ECO:0007669"/>
    <property type="project" value="UniProtKB-KW"/>
</dbReference>
<feature type="transmembrane region" description="Helical" evidence="13">
    <location>
        <begin position="181"/>
        <end position="206"/>
    </location>
</feature>